<dbReference type="eggNOG" id="COG0793">
    <property type="taxonomic scope" value="Bacteria"/>
</dbReference>
<organism evidence="3 4">
    <name type="scientific">Paraglaciecola psychrophila 170</name>
    <dbReference type="NCBI Taxonomy" id="1129794"/>
    <lineage>
        <taxon>Bacteria</taxon>
        <taxon>Pseudomonadati</taxon>
        <taxon>Pseudomonadota</taxon>
        <taxon>Gammaproteobacteria</taxon>
        <taxon>Alteromonadales</taxon>
        <taxon>Alteromonadaceae</taxon>
        <taxon>Paraglaciecola</taxon>
    </lineage>
</organism>
<feature type="domain" description="Tail specific protease" evidence="2">
    <location>
        <begin position="261"/>
        <end position="412"/>
    </location>
</feature>
<dbReference type="GO" id="GO:0030288">
    <property type="term" value="C:outer membrane-bounded periplasmic space"/>
    <property type="evidence" value="ECO:0007669"/>
    <property type="project" value="TreeGrafter"/>
</dbReference>
<feature type="signal peptide" evidence="1">
    <location>
        <begin position="1"/>
        <end position="19"/>
    </location>
</feature>
<protein>
    <submittedName>
        <fullName evidence="3">Peptidase S41</fullName>
    </submittedName>
</protein>
<evidence type="ECO:0000259" key="2">
    <source>
        <dbReference type="Pfam" id="PF03572"/>
    </source>
</evidence>
<dbReference type="GO" id="GO:0004175">
    <property type="term" value="F:endopeptidase activity"/>
    <property type="evidence" value="ECO:0007669"/>
    <property type="project" value="TreeGrafter"/>
</dbReference>
<dbReference type="SUPFAM" id="SSF52096">
    <property type="entry name" value="ClpP/crotonase"/>
    <property type="match status" value="1"/>
</dbReference>
<dbReference type="Gene3D" id="3.30.750.170">
    <property type="match status" value="1"/>
</dbReference>
<keyword evidence="4" id="KW-1185">Reference proteome</keyword>
<gene>
    <name evidence="3" type="ORF">C427_5156</name>
</gene>
<dbReference type="PATRIC" id="fig|1129794.4.peg.5141"/>
<dbReference type="OrthoDB" id="7168509at2"/>
<dbReference type="Gene3D" id="2.30.42.10">
    <property type="match status" value="1"/>
</dbReference>
<dbReference type="SUPFAM" id="SSF50156">
    <property type="entry name" value="PDZ domain-like"/>
    <property type="match status" value="1"/>
</dbReference>
<dbReference type="PANTHER" id="PTHR32060:SF30">
    <property type="entry name" value="CARBOXY-TERMINAL PROCESSING PROTEASE CTPA"/>
    <property type="match status" value="1"/>
</dbReference>
<name>K7AR47_9ALTE</name>
<dbReference type="EMBL" id="CP003837">
    <property type="protein sequence ID" value="AGH47255.1"/>
    <property type="molecule type" value="Genomic_DNA"/>
</dbReference>
<keyword evidence="1" id="KW-0732">Signal</keyword>
<feature type="chain" id="PRO_5003899083" evidence="1">
    <location>
        <begin position="20"/>
        <end position="540"/>
    </location>
</feature>
<evidence type="ECO:0000313" key="4">
    <source>
        <dbReference type="Proteomes" id="UP000011864"/>
    </source>
</evidence>
<accession>K7AR47</accession>
<dbReference type="HOGENOM" id="CLU_031949_2_0_6"/>
<dbReference type="Proteomes" id="UP000011864">
    <property type="component" value="Chromosome"/>
</dbReference>
<evidence type="ECO:0000256" key="1">
    <source>
        <dbReference type="SAM" id="SignalP"/>
    </source>
</evidence>
<dbReference type="AlphaFoldDB" id="K7AR47"/>
<evidence type="ECO:0000313" key="3">
    <source>
        <dbReference type="EMBL" id="AGH47255.1"/>
    </source>
</evidence>
<dbReference type="GO" id="GO:0007165">
    <property type="term" value="P:signal transduction"/>
    <property type="evidence" value="ECO:0007669"/>
    <property type="project" value="TreeGrafter"/>
</dbReference>
<reference evidence="3 4" key="1">
    <citation type="journal article" date="2013" name="Genome Announc.">
        <title>Complete Genome Sequence of Glaciecola psychrophila Strain 170T.</title>
        <authorList>
            <person name="Yin J."/>
            <person name="Chen J."/>
            <person name="Liu G."/>
            <person name="Yu Y."/>
            <person name="Song L."/>
            <person name="Wang X."/>
            <person name="Qu X."/>
        </authorList>
    </citation>
    <scope>NUCLEOTIDE SEQUENCE [LARGE SCALE GENOMIC DNA]</scope>
    <source>
        <strain evidence="3 4">170</strain>
    </source>
</reference>
<sequence length="540" mass="59085">MNQKLLLALITVMSLVLNACGGGSSLPPIVPKIPKITEPGWLTGQFSDDSIYKDLCAVPRIGPDSNGDTFSDAQGSSMHEKMWLRSWTNDTYLWYSEVDDNNPSPFTVAAYFNQLKTNERTASGTFKDNFHFSQSTEDYNQRTQSGVTSGYGISWEFVSSSSPRRLIVRYTEPSSPAAIASVSRGYELKTIDGIDFINATSQANVDQINAALFPSDAGQTFNFVFTDEAENELLTVNLTSENIELQPVQNVKVIDTAVGRMGYMQFNSFIRAGQQGLIDGFQQFVDQGVTELVIDLRYNGGGLLAMASQVAYMVAGSAQTSNQTFETLQFNDKYPNVDPVTGNTLRPTPFYTREIDWTTSQFINDSPLPTVNLTRVFILATDNTCSASEAVINGLRGIDVEVVLIGNTTCGKPYGFYPTDNCSITYFTIQFQGVNAKGFGEYSEGFLPVTSPVFDDQLPGCTVTDNFTQVLGNKNESLLAAAIGYAETGVCTLQNKPANKPKNKSVNENSLHKSGISIKTPNTILDSIKIFTPITEPTEL</sequence>
<dbReference type="Pfam" id="PF03572">
    <property type="entry name" value="Peptidase_S41"/>
    <property type="match status" value="1"/>
</dbReference>
<dbReference type="Gene3D" id="3.90.226.10">
    <property type="entry name" value="2-enoyl-CoA Hydratase, Chain A, domain 1"/>
    <property type="match status" value="1"/>
</dbReference>
<dbReference type="GO" id="GO:0008236">
    <property type="term" value="F:serine-type peptidase activity"/>
    <property type="evidence" value="ECO:0007669"/>
    <property type="project" value="InterPro"/>
</dbReference>
<proteinExistence type="predicted"/>
<dbReference type="PANTHER" id="PTHR32060">
    <property type="entry name" value="TAIL-SPECIFIC PROTEASE"/>
    <property type="match status" value="1"/>
</dbReference>
<dbReference type="InterPro" id="IPR005151">
    <property type="entry name" value="Tail-specific_protease"/>
</dbReference>
<dbReference type="STRING" id="1129794.C427_5156"/>
<dbReference type="InterPro" id="IPR036034">
    <property type="entry name" value="PDZ_sf"/>
</dbReference>
<dbReference type="MEROPS" id="S41.012"/>
<dbReference type="InterPro" id="IPR029045">
    <property type="entry name" value="ClpP/crotonase-like_dom_sf"/>
</dbReference>
<dbReference type="KEGG" id="gps:C427_5156"/>
<dbReference type="RefSeq" id="WP_007638062.1">
    <property type="nucleotide sequence ID" value="NC_020514.1"/>
</dbReference>
<dbReference type="GO" id="GO:0006508">
    <property type="term" value="P:proteolysis"/>
    <property type="evidence" value="ECO:0007669"/>
    <property type="project" value="InterPro"/>
</dbReference>